<gene>
    <name evidence="2" type="ORF">ABT272_01955</name>
</gene>
<feature type="compositionally biased region" description="Low complexity" evidence="1">
    <location>
        <begin position="38"/>
        <end position="47"/>
    </location>
</feature>
<accession>A0ABV1TYH5</accession>
<feature type="compositionally biased region" description="Polar residues" evidence="1">
    <location>
        <begin position="54"/>
        <end position="63"/>
    </location>
</feature>
<evidence type="ECO:0000313" key="2">
    <source>
        <dbReference type="EMBL" id="MER6426505.1"/>
    </source>
</evidence>
<protein>
    <submittedName>
        <fullName evidence="2">Uncharacterized protein</fullName>
    </submittedName>
</protein>
<dbReference type="RefSeq" id="WP_073894660.1">
    <property type="nucleotide sequence ID" value="NZ_JBEOYA010000005.1"/>
</dbReference>
<dbReference type="Proteomes" id="UP001470023">
    <property type="component" value="Unassembled WGS sequence"/>
</dbReference>
<dbReference type="EMBL" id="JBEPAZ010000001">
    <property type="protein sequence ID" value="MER6426505.1"/>
    <property type="molecule type" value="Genomic_DNA"/>
</dbReference>
<organism evidence="2 3">
    <name type="scientific">Streptomyces sp. 900105245</name>
    <dbReference type="NCBI Taxonomy" id="3154379"/>
    <lineage>
        <taxon>Bacteria</taxon>
        <taxon>Bacillati</taxon>
        <taxon>Actinomycetota</taxon>
        <taxon>Actinomycetes</taxon>
        <taxon>Kitasatosporales</taxon>
        <taxon>Streptomycetaceae</taxon>
        <taxon>Streptomyces</taxon>
    </lineage>
</organism>
<keyword evidence="3" id="KW-1185">Reference proteome</keyword>
<proteinExistence type="predicted"/>
<feature type="region of interest" description="Disordered" evidence="1">
    <location>
        <begin position="28"/>
        <end position="63"/>
    </location>
</feature>
<evidence type="ECO:0000313" key="3">
    <source>
        <dbReference type="Proteomes" id="UP001470023"/>
    </source>
</evidence>
<reference evidence="2 3" key="1">
    <citation type="submission" date="2024-06" db="EMBL/GenBank/DDBJ databases">
        <title>The Natural Products Discovery Center: Release of the First 8490 Sequenced Strains for Exploring Actinobacteria Biosynthetic Diversity.</title>
        <authorList>
            <person name="Kalkreuter E."/>
            <person name="Kautsar S.A."/>
            <person name="Yang D."/>
            <person name="Bader C.D."/>
            <person name="Teijaro C.N."/>
            <person name="Fluegel L."/>
            <person name="Davis C.M."/>
            <person name="Simpson J.R."/>
            <person name="Lauterbach L."/>
            <person name="Steele A.D."/>
            <person name="Gui C."/>
            <person name="Meng S."/>
            <person name="Li G."/>
            <person name="Viehrig K."/>
            <person name="Ye F."/>
            <person name="Su P."/>
            <person name="Kiefer A.F."/>
            <person name="Nichols A."/>
            <person name="Cepeda A.J."/>
            <person name="Yan W."/>
            <person name="Fan B."/>
            <person name="Jiang Y."/>
            <person name="Adhikari A."/>
            <person name="Zheng C.-J."/>
            <person name="Schuster L."/>
            <person name="Cowan T.M."/>
            <person name="Smanski M.J."/>
            <person name="Chevrette M.G."/>
            <person name="De Carvalho L.P.S."/>
            <person name="Shen B."/>
        </authorList>
    </citation>
    <scope>NUCLEOTIDE SEQUENCE [LARGE SCALE GENOMIC DNA]</scope>
    <source>
        <strain evidence="2 3">NPDC001166</strain>
    </source>
</reference>
<comment type="caution">
    <text evidence="2">The sequence shown here is derived from an EMBL/GenBank/DDBJ whole genome shotgun (WGS) entry which is preliminary data.</text>
</comment>
<evidence type="ECO:0000256" key="1">
    <source>
        <dbReference type="SAM" id="MobiDB-lite"/>
    </source>
</evidence>
<name>A0ABV1TYH5_9ACTN</name>
<sequence>MSGWHFADPPRLRTGAVVLPARALTHGAGRTTVPVPPAIAGAAPTGPYGLSGRISRQSTGAVA</sequence>